<dbReference type="Proteomes" id="UP000727407">
    <property type="component" value="Unassembled WGS sequence"/>
</dbReference>
<accession>A0A8J4XHF4</accession>
<comment type="caution">
    <text evidence="1">The sequence shown here is derived from an EMBL/GenBank/DDBJ whole genome shotgun (WGS) entry which is preliminary data.</text>
</comment>
<feature type="non-terminal residue" evidence="1">
    <location>
        <position position="1"/>
    </location>
</feature>
<reference evidence="1" key="1">
    <citation type="submission" date="2020-07" db="EMBL/GenBank/DDBJ databases">
        <title>Clarias magur genome sequencing, assembly and annotation.</title>
        <authorList>
            <person name="Kushwaha B."/>
            <person name="Kumar R."/>
            <person name="Das P."/>
            <person name="Joshi C.G."/>
            <person name="Kumar D."/>
            <person name="Nagpure N.S."/>
            <person name="Pandey M."/>
            <person name="Agarwal S."/>
            <person name="Srivastava S."/>
            <person name="Singh M."/>
            <person name="Sahoo L."/>
            <person name="Jayasankar P."/>
            <person name="Meher P.K."/>
            <person name="Koringa P.G."/>
            <person name="Iquebal M.A."/>
            <person name="Das S.P."/>
            <person name="Bit A."/>
            <person name="Patnaik S."/>
            <person name="Patel N."/>
            <person name="Shah T.M."/>
            <person name="Hinsu A."/>
            <person name="Jena J.K."/>
        </authorList>
    </citation>
    <scope>NUCLEOTIDE SEQUENCE</scope>
    <source>
        <strain evidence="1">CIFAMagur01</strain>
        <tissue evidence="1">Testis</tissue>
    </source>
</reference>
<protein>
    <submittedName>
        <fullName evidence="1">Forkhead box protein P3</fullName>
    </submittedName>
</protein>
<organism evidence="1 2">
    <name type="scientific">Clarias magur</name>
    <name type="common">Asian catfish</name>
    <name type="synonym">Macropteronotus magur</name>
    <dbReference type="NCBI Taxonomy" id="1594786"/>
    <lineage>
        <taxon>Eukaryota</taxon>
        <taxon>Metazoa</taxon>
        <taxon>Chordata</taxon>
        <taxon>Craniata</taxon>
        <taxon>Vertebrata</taxon>
        <taxon>Euteleostomi</taxon>
        <taxon>Actinopterygii</taxon>
        <taxon>Neopterygii</taxon>
        <taxon>Teleostei</taxon>
        <taxon>Ostariophysi</taxon>
        <taxon>Siluriformes</taxon>
        <taxon>Clariidae</taxon>
        <taxon>Clarias</taxon>
    </lineage>
</organism>
<keyword evidence="2" id="KW-1185">Reference proteome</keyword>
<evidence type="ECO:0000313" key="1">
    <source>
        <dbReference type="EMBL" id="KAF5910097.1"/>
    </source>
</evidence>
<gene>
    <name evidence="1" type="primary">foxp3</name>
    <name evidence="1" type="ORF">DAT39_000379</name>
</gene>
<proteinExistence type="predicted"/>
<sequence>SDRRRMRMKQTECWPKRLPMLALGSCCLAQVGTEGPNVGAWCPPASKILAQRVQSLTH</sequence>
<name>A0A8J4XHF4_CLAMG</name>
<evidence type="ECO:0000313" key="2">
    <source>
        <dbReference type="Proteomes" id="UP000727407"/>
    </source>
</evidence>
<dbReference type="EMBL" id="QNUK01000001">
    <property type="protein sequence ID" value="KAF5910097.1"/>
    <property type="molecule type" value="Genomic_DNA"/>
</dbReference>
<dbReference type="AlphaFoldDB" id="A0A8J4XHF4"/>